<dbReference type="EMBL" id="CACRZD030000008">
    <property type="protein sequence ID" value="CAA6664335.1"/>
    <property type="molecule type" value="Genomic_DNA"/>
</dbReference>
<dbReference type="PANTHER" id="PTHR43016">
    <property type="entry name" value="PRESEQUENCE PROTEASE"/>
    <property type="match status" value="1"/>
</dbReference>
<dbReference type="GO" id="GO:0046872">
    <property type="term" value="F:metal ion binding"/>
    <property type="evidence" value="ECO:0007669"/>
    <property type="project" value="UniProtKB-KW"/>
</dbReference>
<name>A0A7I8J283_SPIIN</name>
<evidence type="ECO:0000313" key="12">
    <source>
        <dbReference type="Proteomes" id="UP001189122"/>
    </source>
</evidence>
<dbReference type="FunFam" id="3.30.830.10:FF:000009">
    <property type="entry name" value="Presequence protease, mitochondrial"/>
    <property type="match status" value="2"/>
</dbReference>
<organism evidence="11">
    <name type="scientific">Spirodela intermedia</name>
    <name type="common">Intermediate duckweed</name>
    <dbReference type="NCBI Taxonomy" id="51605"/>
    <lineage>
        <taxon>Eukaryota</taxon>
        <taxon>Viridiplantae</taxon>
        <taxon>Streptophyta</taxon>
        <taxon>Embryophyta</taxon>
        <taxon>Tracheophyta</taxon>
        <taxon>Spermatophyta</taxon>
        <taxon>Magnoliopsida</taxon>
        <taxon>Liliopsida</taxon>
        <taxon>Araceae</taxon>
        <taxon>Lemnoideae</taxon>
        <taxon>Spirodela</taxon>
    </lineage>
</organism>
<keyword evidence="7" id="KW-0862">Zinc</keyword>
<keyword evidence="5" id="KW-0479">Metal-binding</keyword>
<dbReference type="Proteomes" id="UP001189122">
    <property type="component" value="Unassembled WGS sequence"/>
</dbReference>
<keyword evidence="9" id="KW-0496">Mitochondrion</keyword>
<dbReference type="Gene3D" id="3.30.830.10">
    <property type="entry name" value="Metalloenzyme, LuxS/M16 peptidase-like"/>
    <property type="match status" value="10"/>
</dbReference>
<dbReference type="Pfam" id="PF05193">
    <property type="entry name" value="Peptidase_M16_C"/>
    <property type="match status" value="2"/>
</dbReference>
<keyword evidence="12" id="KW-1185">Reference proteome</keyword>
<dbReference type="SMART" id="SM01264">
    <property type="entry name" value="M16C_associated"/>
    <property type="match status" value="2"/>
</dbReference>
<evidence type="ECO:0000256" key="7">
    <source>
        <dbReference type="ARBA" id="ARBA00022833"/>
    </source>
</evidence>
<dbReference type="PANTHER" id="PTHR43016:SF13">
    <property type="entry name" value="PRESEQUENCE PROTEASE, MITOCHONDRIAL"/>
    <property type="match status" value="1"/>
</dbReference>
<keyword evidence="6" id="KW-0378">Hydrolase</keyword>
<keyword evidence="4" id="KW-0645">Protease</keyword>
<evidence type="ECO:0000256" key="9">
    <source>
        <dbReference type="ARBA" id="ARBA00023128"/>
    </source>
</evidence>
<evidence type="ECO:0000313" key="11">
    <source>
        <dbReference type="EMBL" id="CAA2624918.1"/>
    </source>
</evidence>
<evidence type="ECO:0000256" key="8">
    <source>
        <dbReference type="ARBA" id="ARBA00023049"/>
    </source>
</evidence>
<gene>
    <name evidence="11" type="ORF">SI7747_08010724</name>
</gene>
<keyword evidence="8" id="KW-0482">Metalloprotease</keyword>
<feature type="domain" description="Peptidase M16C associated" evidence="10">
    <location>
        <begin position="372"/>
        <end position="652"/>
    </location>
</feature>
<comment type="similarity">
    <text evidence="3">Belongs to the peptidase M16 family. PreP subfamily.</text>
</comment>
<reference evidence="11 12" key="1">
    <citation type="submission" date="2019-12" db="EMBL/GenBank/DDBJ databases">
        <authorList>
            <person name="Scholz U."/>
            <person name="Mascher M."/>
            <person name="Fiebig A."/>
        </authorList>
    </citation>
    <scope>NUCLEOTIDE SEQUENCE</scope>
</reference>
<dbReference type="InterPro" id="IPR055130">
    <property type="entry name" value="PreP_C"/>
</dbReference>
<evidence type="ECO:0000256" key="2">
    <source>
        <dbReference type="ARBA" id="ARBA00004173"/>
    </source>
</evidence>
<dbReference type="GO" id="GO:0005739">
    <property type="term" value="C:mitochondrion"/>
    <property type="evidence" value="ECO:0007669"/>
    <property type="project" value="UniProtKB-SubCell"/>
</dbReference>
<evidence type="ECO:0000256" key="4">
    <source>
        <dbReference type="ARBA" id="ARBA00022670"/>
    </source>
</evidence>
<accession>A0A7I8J283</accession>
<feature type="domain" description="Peptidase M16C associated" evidence="10">
    <location>
        <begin position="1244"/>
        <end position="1497"/>
    </location>
</feature>
<dbReference type="InterPro" id="IPR011249">
    <property type="entry name" value="Metalloenz_LuxS/M16"/>
</dbReference>
<dbReference type="InterPro" id="IPR013578">
    <property type="entry name" value="Peptidase_M16C_assoc"/>
</dbReference>
<evidence type="ECO:0000256" key="6">
    <source>
        <dbReference type="ARBA" id="ARBA00022801"/>
    </source>
</evidence>
<dbReference type="GO" id="GO:0016485">
    <property type="term" value="P:protein processing"/>
    <property type="evidence" value="ECO:0007669"/>
    <property type="project" value="TreeGrafter"/>
</dbReference>
<dbReference type="Pfam" id="PF08367">
    <property type="entry name" value="M16C_assoc"/>
    <property type="match status" value="4"/>
</dbReference>
<protein>
    <recommendedName>
        <fullName evidence="10">Peptidase M16C associated domain-containing protein</fullName>
    </recommendedName>
</protein>
<evidence type="ECO:0000256" key="1">
    <source>
        <dbReference type="ARBA" id="ARBA00001947"/>
    </source>
</evidence>
<comment type="subcellular location">
    <subcellularLocation>
        <location evidence="2">Mitochondrion</location>
    </subcellularLocation>
</comment>
<sequence>MLAIEIEGADESSNIAEKLGFKKISEEVIDECKSTAVLYKHLKTGAEIMSVINDDENKVFGIDFHTFQQEGCIMNLMIPLKRYPLKALFPDNTYGVDSGGDPKVIPKLTFEEFKDFHRKYYHPSNAKIWFYGDDDPNERLRILSANLDQYDKSPVSNESRIEPQKLFSTPVRVMEKYPAGEGDDNKKKHMVCLNWLLSAETLDLETELAIGFLDHLLLGTPASPLRRILLESRLGDAIVGGGVGDELLQPQFSIGLKGVAEEDLQKVEELIMSTLKKLAAEGFDSEAVEASMNTIEFSLRENNTGSFPRGLSLMLRSIGKWIYDKDPFEPLKYEKPLQSLKARIAAEGSKTVFCPLIEKFILNNPHCVTVEMQPDPEIASQEEAAERQILENVKSSMTQEDLAELARATQELRLRQETPDSPEALKCVPSLSLDDIPRKPIQVPTEIAEVNGVKVLQHDLFTNDVLYAEVVFDLRHLKQDLLPLIPLFCQSLLEMGTKDLDFVQLNQLIGRKTGGISIYPFTSSVRGKAEPCSHVIVRGKAMGGRVEDLFNLKQVYSFYNTGMNGISLVSNECLNDLTVWLLQIRCILQDVQFTDQQRFKQFVSQSKARMESRLRGSGHAIAAARMDAKLNAAGWISEQFGGISYLEFLQDLEKKVDKEWSEISSSLDAIRSCLLSREGCIVNMTADGKILTESRKYLAGFIDAIPSAPSPGLPPGVNYVGKAANIYESGYQLHGSSYVISKYIGNTWLWDRVRVSGGAYGGFCDFDTHSGVFSYLSYRDPNLLKTLDVYDATANFLRELELDDDTLTKAIIGTIGDVDSYQLPDAKGYSSLMRHLLGITEEERQIRREEILSTRLSYEDPNEVQLSTSSAAESNSIAQKFGFKKISEEVIDECKSTAVLYEHLKTGAEIMSLTNDDENKVFGIIIFVSPEMERLIENEGVVLNEMKGVYSEPDNILGRALFPDNIYSVDSGGDPKVIPKLTFEEFKFSEMVHTQIHKHIESLFIDGTLRTTPLNLIKPKRDFIDPVSNESRIEPQKLFSTPVRVIVKYPAGDGDDNKKKHMVCLSWVLSAETLDLETELALCFLDHLLLGTPASPLRRILLESRLGDAIVGNGVEDELLQPQFSTGLKGVSEDDVQKVEELIMSTLKNLAAEGFDSEAVEASVNTIEFSLRENNTGSFPRGLSLMLRSIANWMYDKDPFEPLKYEKPLQSLKARIAAEGSKAVFCPLIEKFILNNAHCVTVEMQPDPNKESQDKEAERQILEKVKSSMTQEDLVELETPDPPEALKCVPSLSLDDIPRKPVQIPTEIAEVNGVKVLQHDLFTNDVLYLEVVFDLCRLRQDLLQLIPLFCQSLLEMGTRDLDFVRLNQLVGRKTGGISIYPFTSSVREKADPCFHVIVHVLALTEHGKKTFCKGGQRKDHKGVLIAVGIRCILQDVQFTDQQRFEQLVSQSKAGMESRLRCSGHAIAAARMDAKLNAAGWISEQLGGISYLEFLRDLEKRVDKEWPAISSSLDAIRSCLLSREGCIVNMTADGKILTESSKYLAEFIDAIPSVPSPGATTWSSLISPMKEAIVVPTQVNYVGKAANIYEAGYQLHGSSYVISEYIDNTWLWDRIRVSGGAYGTYSALDTDSGVFSYMSYRDPNLLKTVDVYDATANFLRELELDDDALTKAIIGTIGDVDPYQLPDDKGYSSLMRHLLGITEEERQIRREEILSTSVKHFREFADVIEVVKDKGIVVAVASADDVAKANEEKGGFFEVKKVLTAAAYLALSSGLTRLAHQSASSEATWKNILRE</sequence>
<evidence type="ECO:0000256" key="3">
    <source>
        <dbReference type="ARBA" id="ARBA00007575"/>
    </source>
</evidence>
<dbReference type="GO" id="GO:0009507">
    <property type="term" value="C:chloroplast"/>
    <property type="evidence" value="ECO:0007669"/>
    <property type="project" value="TreeGrafter"/>
</dbReference>
<evidence type="ECO:0000256" key="5">
    <source>
        <dbReference type="ARBA" id="ARBA00022723"/>
    </source>
</evidence>
<dbReference type="Pfam" id="PF22516">
    <property type="entry name" value="PreP_C"/>
    <property type="match status" value="2"/>
</dbReference>
<dbReference type="EMBL" id="LR743595">
    <property type="protein sequence ID" value="CAA2624918.1"/>
    <property type="molecule type" value="Genomic_DNA"/>
</dbReference>
<comment type="cofactor">
    <cofactor evidence="1">
        <name>Zn(2+)</name>
        <dbReference type="ChEBI" id="CHEBI:29105"/>
    </cofactor>
</comment>
<dbReference type="FunFam" id="3.30.830.10:FF:000029">
    <property type="entry name" value="Presequence protease 1"/>
    <property type="match status" value="1"/>
</dbReference>
<dbReference type="SUPFAM" id="SSF63411">
    <property type="entry name" value="LuxS/MPP-like metallohydrolase"/>
    <property type="match status" value="7"/>
</dbReference>
<dbReference type="InterPro" id="IPR007863">
    <property type="entry name" value="Peptidase_M16_C"/>
</dbReference>
<evidence type="ECO:0000259" key="10">
    <source>
        <dbReference type="SMART" id="SM01264"/>
    </source>
</evidence>
<proteinExistence type="inferred from homology"/>
<dbReference type="GO" id="GO:0004222">
    <property type="term" value="F:metalloendopeptidase activity"/>
    <property type="evidence" value="ECO:0007669"/>
    <property type="project" value="TreeGrafter"/>
</dbReference>